<dbReference type="AlphaFoldDB" id="A0A914VW43"/>
<dbReference type="GO" id="GO:0003676">
    <property type="term" value="F:nucleic acid binding"/>
    <property type="evidence" value="ECO:0007669"/>
    <property type="project" value="InterPro"/>
</dbReference>
<protein>
    <submittedName>
        <fullName evidence="2">Tc1-like transposase DDE domain-containing protein</fullName>
    </submittedName>
</protein>
<reference evidence="2" key="1">
    <citation type="submission" date="2022-11" db="UniProtKB">
        <authorList>
            <consortium name="WormBaseParasite"/>
        </authorList>
    </citation>
    <scope>IDENTIFICATION</scope>
</reference>
<dbReference type="WBParaSite" id="PSAMB.scaffold259size60637.g3908.t1">
    <property type="protein sequence ID" value="PSAMB.scaffold259size60637.g3908.t1"/>
    <property type="gene ID" value="PSAMB.scaffold259size60637.g3908"/>
</dbReference>
<organism evidence="1 2">
    <name type="scientific">Plectus sambesii</name>
    <dbReference type="NCBI Taxonomy" id="2011161"/>
    <lineage>
        <taxon>Eukaryota</taxon>
        <taxon>Metazoa</taxon>
        <taxon>Ecdysozoa</taxon>
        <taxon>Nematoda</taxon>
        <taxon>Chromadorea</taxon>
        <taxon>Plectida</taxon>
        <taxon>Plectina</taxon>
        <taxon>Plectoidea</taxon>
        <taxon>Plectidae</taxon>
        <taxon>Plectus</taxon>
    </lineage>
</organism>
<proteinExistence type="predicted"/>
<accession>A0A914VW43</accession>
<evidence type="ECO:0000313" key="2">
    <source>
        <dbReference type="WBParaSite" id="PSAMB.scaffold259size60637.g3908.t1"/>
    </source>
</evidence>
<sequence>MQYLRGQETGKEYGFIILRLPPYHCDFNPIKLVWGWKKKKALRDRLCGDDKLSVVMSATSVTLITLPQTVIRSFFDHVWKTETCYASLKE</sequence>
<dbReference type="Gene3D" id="3.30.420.10">
    <property type="entry name" value="Ribonuclease H-like superfamily/Ribonuclease H"/>
    <property type="match status" value="1"/>
</dbReference>
<dbReference type="InterPro" id="IPR036397">
    <property type="entry name" value="RNaseH_sf"/>
</dbReference>
<keyword evidence="1" id="KW-1185">Reference proteome</keyword>
<evidence type="ECO:0000313" key="1">
    <source>
        <dbReference type="Proteomes" id="UP000887566"/>
    </source>
</evidence>
<dbReference type="Proteomes" id="UP000887566">
    <property type="component" value="Unplaced"/>
</dbReference>
<name>A0A914VW43_9BILA</name>